<dbReference type="OrthoDB" id="5901236at2759"/>
<dbReference type="EMBL" id="CAJEWN010000477">
    <property type="protein sequence ID" value="CAD2183703.1"/>
    <property type="molecule type" value="Genomic_DNA"/>
</dbReference>
<sequence>MAYRYHQFYNNFQQSPQPLYKQQSYRMQPDHLIRTVTTSKILQEQRAAEEKAKAAMPPYGSVRMRPEILIQAVTESKLARKRAVTAAKIEARKAVESEKLMVRRAITPPDFGSLNDNSMLKLADFVPGVPSSYEKEFSYRELTLPIPLPSDGLYSKEQILIIGAQVVINAQKAGA</sequence>
<proteinExistence type="predicted"/>
<protein>
    <submittedName>
        <fullName evidence="1">Uncharacterized protein</fullName>
    </submittedName>
</protein>
<gene>
    <name evidence="1" type="ORF">MENT_LOCUS36016</name>
</gene>
<dbReference type="Proteomes" id="UP000580250">
    <property type="component" value="Unassembled WGS sequence"/>
</dbReference>
<dbReference type="AlphaFoldDB" id="A0A6V7W937"/>
<evidence type="ECO:0000313" key="2">
    <source>
        <dbReference type="Proteomes" id="UP000580250"/>
    </source>
</evidence>
<organism evidence="1 2">
    <name type="scientific">Meloidogyne enterolobii</name>
    <name type="common">Root-knot nematode worm</name>
    <name type="synonym">Meloidogyne mayaguensis</name>
    <dbReference type="NCBI Taxonomy" id="390850"/>
    <lineage>
        <taxon>Eukaryota</taxon>
        <taxon>Metazoa</taxon>
        <taxon>Ecdysozoa</taxon>
        <taxon>Nematoda</taxon>
        <taxon>Chromadorea</taxon>
        <taxon>Rhabditida</taxon>
        <taxon>Tylenchina</taxon>
        <taxon>Tylenchomorpha</taxon>
        <taxon>Tylenchoidea</taxon>
        <taxon>Meloidogynidae</taxon>
        <taxon>Meloidogyninae</taxon>
        <taxon>Meloidogyne</taxon>
    </lineage>
</organism>
<accession>A0A6V7W937</accession>
<comment type="caution">
    <text evidence="1">The sequence shown here is derived from an EMBL/GenBank/DDBJ whole genome shotgun (WGS) entry which is preliminary data.</text>
</comment>
<reference evidence="1 2" key="1">
    <citation type="submission" date="2020-08" db="EMBL/GenBank/DDBJ databases">
        <authorList>
            <person name="Koutsovoulos G."/>
            <person name="Danchin GJ E."/>
        </authorList>
    </citation>
    <scope>NUCLEOTIDE SEQUENCE [LARGE SCALE GENOMIC DNA]</scope>
</reference>
<name>A0A6V7W937_MELEN</name>
<evidence type="ECO:0000313" key="1">
    <source>
        <dbReference type="EMBL" id="CAD2183703.1"/>
    </source>
</evidence>